<accession>X0Z8T8</accession>
<reference evidence="2" key="1">
    <citation type="journal article" date="2014" name="Front. Microbiol.">
        <title>High frequency of phylogenetically diverse reductive dehalogenase-homologous genes in deep subseafloor sedimentary metagenomes.</title>
        <authorList>
            <person name="Kawai M."/>
            <person name="Futagami T."/>
            <person name="Toyoda A."/>
            <person name="Takaki Y."/>
            <person name="Nishi S."/>
            <person name="Hori S."/>
            <person name="Arai W."/>
            <person name="Tsubouchi T."/>
            <person name="Morono Y."/>
            <person name="Uchiyama I."/>
            <person name="Ito T."/>
            <person name="Fujiyama A."/>
            <person name="Inagaki F."/>
            <person name="Takami H."/>
        </authorList>
    </citation>
    <scope>NUCLEOTIDE SEQUENCE</scope>
    <source>
        <strain evidence="2">Expedition CK06-06</strain>
    </source>
</reference>
<dbReference type="Pfam" id="PF00245">
    <property type="entry name" value="Alk_phosphatase"/>
    <property type="match status" value="1"/>
</dbReference>
<keyword evidence="1" id="KW-0597">Phosphoprotein</keyword>
<dbReference type="Gene3D" id="3.40.720.10">
    <property type="entry name" value="Alkaline Phosphatase, subunit A"/>
    <property type="match status" value="1"/>
</dbReference>
<dbReference type="SMART" id="SM00098">
    <property type="entry name" value="alkPPc"/>
    <property type="match status" value="1"/>
</dbReference>
<evidence type="ECO:0000313" key="2">
    <source>
        <dbReference type="EMBL" id="GAG56813.1"/>
    </source>
</evidence>
<protein>
    <recommendedName>
        <fullName evidence="3">Alkaline phosphatase</fullName>
    </recommendedName>
</protein>
<dbReference type="SUPFAM" id="SSF53649">
    <property type="entry name" value="Alkaline phosphatase-like"/>
    <property type="match status" value="1"/>
</dbReference>
<evidence type="ECO:0008006" key="3">
    <source>
        <dbReference type="Google" id="ProtNLM"/>
    </source>
</evidence>
<dbReference type="GO" id="GO:0004035">
    <property type="term" value="F:alkaline phosphatase activity"/>
    <property type="evidence" value="ECO:0007669"/>
    <property type="project" value="TreeGrafter"/>
</dbReference>
<organism evidence="2">
    <name type="scientific">marine sediment metagenome</name>
    <dbReference type="NCBI Taxonomy" id="412755"/>
    <lineage>
        <taxon>unclassified sequences</taxon>
        <taxon>metagenomes</taxon>
        <taxon>ecological metagenomes</taxon>
    </lineage>
</organism>
<dbReference type="EMBL" id="BART01004776">
    <property type="protein sequence ID" value="GAG56813.1"/>
    <property type="molecule type" value="Genomic_DNA"/>
</dbReference>
<dbReference type="CDD" id="cd16012">
    <property type="entry name" value="ALP"/>
    <property type="match status" value="1"/>
</dbReference>
<dbReference type="AlphaFoldDB" id="X0Z8T8"/>
<dbReference type="InterPro" id="IPR017850">
    <property type="entry name" value="Alkaline_phosphatase_core_sf"/>
</dbReference>
<dbReference type="InterPro" id="IPR001952">
    <property type="entry name" value="Alkaline_phosphatase"/>
</dbReference>
<sequence>LGMDPDTIAIISILEIAEEHGLASGLVSTSAITHATPAAFIAHQPNRNMYEEIAADFLKTEIDVFIGGGRDHFLKREDGRDLTKELEKRGYNVLFDMDKISGITEGKLAGLTADIHNPRYSEGRGDMLPDATVTAIKILNNNTKGFFLMVEGSQIDWGGHANNTEYIIEEVIDFDHAVAKALEFAKTDGNTLVVVTADHECGGMGINGGNFEDGTVEGGFTTRSHTGVMVPVFAYGPGAKEFTGIYENTALFDKFLQAYGFSNK</sequence>
<feature type="non-terminal residue" evidence="2">
    <location>
        <position position="1"/>
    </location>
</feature>
<evidence type="ECO:0000256" key="1">
    <source>
        <dbReference type="ARBA" id="ARBA00022553"/>
    </source>
</evidence>
<proteinExistence type="predicted"/>
<dbReference type="PRINTS" id="PR00113">
    <property type="entry name" value="ALKPHPHTASE"/>
</dbReference>
<comment type="caution">
    <text evidence="2">The sequence shown here is derived from an EMBL/GenBank/DDBJ whole genome shotgun (WGS) entry which is preliminary data.</text>
</comment>
<dbReference type="PANTHER" id="PTHR11596:SF5">
    <property type="entry name" value="ALKALINE PHOSPHATASE"/>
    <property type="match status" value="1"/>
</dbReference>
<gene>
    <name evidence="2" type="ORF">S01H4_11670</name>
</gene>
<dbReference type="PANTHER" id="PTHR11596">
    <property type="entry name" value="ALKALINE PHOSPHATASE"/>
    <property type="match status" value="1"/>
</dbReference>
<name>X0Z8T8_9ZZZZ</name>